<reference evidence="1 2" key="1">
    <citation type="submission" date="2015-01" db="EMBL/GenBank/DDBJ databases">
        <title>Vibrio sp. C5 JCM 19232 whole genome shotgun sequence.</title>
        <authorList>
            <person name="Sawabe T."/>
            <person name="Meirelles P."/>
            <person name="Feng G."/>
            <person name="Sayaka M."/>
            <person name="Hattori M."/>
            <person name="Ohkuma M."/>
        </authorList>
    </citation>
    <scope>NUCLEOTIDE SEQUENCE [LARGE SCALE GENOMIC DNA]</scope>
    <source>
        <strain evidence="1 2">JCM19232</strain>
    </source>
</reference>
<dbReference type="EMBL" id="BBSA01000018">
    <property type="protein sequence ID" value="GAM65308.1"/>
    <property type="molecule type" value="Genomic_DNA"/>
</dbReference>
<name>A0A0B8PQ87_9VIBR</name>
<gene>
    <name evidence="1" type="ORF">JCM19232_4273</name>
</gene>
<organism evidence="1 2">
    <name type="scientific">Vibrio ishigakensis</name>
    <dbReference type="NCBI Taxonomy" id="1481914"/>
    <lineage>
        <taxon>Bacteria</taxon>
        <taxon>Pseudomonadati</taxon>
        <taxon>Pseudomonadota</taxon>
        <taxon>Gammaproteobacteria</taxon>
        <taxon>Vibrionales</taxon>
        <taxon>Vibrionaceae</taxon>
        <taxon>Vibrio</taxon>
    </lineage>
</organism>
<dbReference type="AlphaFoldDB" id="A0A0B8PQ87"/>
<dbReference type="Proteomes" id="UP000031670">
    <property type="component" value="Unassembled WGS sequence"/>
</dbReference>
<accession>A0A0B8PQ87</accession>
<evidence type="ECO:0000313" key="2">
    <source>
        <dbReference type="Proteomes" id="UP000031670"/>
    </source>
</evidence>
<comment type="caution">
    <text evidence="1">The sequence shown here is derived from an EMBL/GenBank/DDBJ whole genome shotgun (WGS) entry which is preliminary data.</text>
</comment>
<evidence type="ECO:0000313" key="1">
    <source>
        <dbReference type="EMBL" id="GAM65308.1"/>
    </source>
</evidence>
<protein>
    <submittedName>
        <fullName evidence="1">Lysophospholipase</fullName>
    </submittedName>
</protein>
<sequence>MCNNSMSKDATAFCEQGGDVWWSAWGYEEEGKVHARLTWNPYYEELTQSLAEVTRI</sequence>
<reference evidence="1 2" key="2">
    <citation type="submission" date="2015-01" db="EMBL/GenBank/DDBJ databases">
        <authorList>
            <consortium name="NBRP consortium"/>
            <person name="Sawabe T."/>
            <person name="Meirelles P."/>
            <person name="Feng G."/>
            <person name="Sayaka M."/>
            <person name="Hattori M."/>
            <person name="Ohkuma M."/>
        </authorList>
    </citation>
    <scope>NUCLEOTIDE SEQUENCE [LARGE SCALE GENOMIC DNA]</scope>
    <source>
        <strain evidence="1 2">JCM19232</strain>
    </source>
</reference>
<proteinExistence type="predicted"/>